<dbReference type="Proteomes" id="UP000492821">
    <property type="component" value="Unassembled WGS sequence"/>
</dbReference>
<reference evidence="1" key="1">
    <citation type="journal article" date="2013" name="Genetics">
        <title>The draft genome and transcriptome of Panagrellus redivivus are shaped by the harsh demands of a free-living lifestyle.</title>
        <authorList>
            <person name="Srinivasan J."/>
            <person name="Dillman A.R."/>
            <person name="Macchietto M.G."/>
            <person name="Heikkinen L."/>
            <person name="Lakso M."/>
            <person name="Fracchia K.M."/>
            <person name="Antoshechkin I."/>
            <person name="Mortazavi A."/>
            <person name="Wong G."/>
            <person name="Sternberg P.W."/>
        </authorList>
    </citation>
    <scope>NUCLEOTIDE SEQUENCE [LARGE SCALE GENOMIC DNA]</scope>
    <source>
        <strain evidence="1">MT8872</strain>
    </source>
</reference>
<evidence type="ECO:0000313" key="1">
    <source>
        <dbReference type="Proteomes" id="UP000492821"/>
    </source>
</evidence>
<keyword evidence="1" id="KW-1185">Reference proteome</keyword>
<reference evidence="2" key="2">
    <citation type="submission" date="2020-10" db="UniProtKB">
        <authorList>
            <consortium name="WormBaseParasite"/>
        </authorList>
    </citation>
    <scope>IDENTIFICATION</scope>
</reference>
<sequence length="214" mass="24739">MVNVKSVIDILRFTDKYDIKLILTKLGSIPKLNLSIENFDTVFLYAYEYSNNALQADCFEFYKINQDKIHSIGKFGKIPLEIFVKAVKNSFNLQTKFDVLRYANGDPDLFLGATESNTLSKPYHLDACKDGTELIGVLEKFLLGPLTLEDFCPVVDYAWKFKRKELMKTCAEFWNANRDNIFELETYYDLPPETTHQISELGYRLKHNPSFSLS</sequence>
<evidence type="ECO:0000313" key="2">
    <source>
        <dbReference type="WBParaSite" id="Pan_g22327.t1"/>
    </source>
</evidence>
<organism evidence="1 2">
    <name type="scientific">Panagrellus redivivus</name>
    <name type="common">Microworm</name>
    <dbReference type="NCBI Taxonomy" id="6233"/>
    <lineage>
        <taxon>Eukaryota</taxon>
        <taxon>Metazoa</taxon>
        <taxon>Ecdysozoa</taxon>
        <taxon>Nematoda</taxon>
        <taxon>Chromadorea</taxon>
        <taxon>Rhabditida</taxon>
        <taxon>Tylenchina</taxon>
        <taxon>Panagrolaimomorpha</taxon>
        <taxon>Panagrolaimoidea</taxon>
        <taxon>Panagrolaimidae</taxon>
        <taxon>Panagrellus</taxon>
    </lineage>
</organism>
<proteinExistence type="predicted"/>
<dbReference type="WBParaSite" id="Pan_g22327.t1">
    <property type="protein sequence ID" value="Pan_g22327.t1"/>
    <property type="gene ID" value="Pan_g22327"/>
</dbReference>
<accession>A0A7E4VKK4</accession>
<name>A0A7E4VKK4_PANRE</name>
<dbReference type="AlphaFoldDB" id="A0A7E4VKK4"/>
<protein>
    <submittedName>
        <fullName evidence="2">FTH domain-containing protein</fullName>
    </submittedName>
</protein>